<feature type="transmembrane region" description="Helical" evidence="1">
    <location>
        <begin position="114"/>
        <end position="134"/>
    </location>
</feature>
<name>A0ABQ3VP93_9CHLR</name>
<keyword evidence="1" id="KW-1133">Transmembrane helix</keyword>
<dbReference type="EMBL" id="BNJJ01000021">
    <property type="protein sequence ID" value="GHO88062.1"/>
    <property type="molecule type" value="Genomic_DNA"/>
</dbReference>
<accession>A0ABQ3VP93</accession>
<organism evidence="2 3">
    <name type="scientific">Dictyobacter formicarum</name>
    <dbReference type="NCBI Taxonomy" id="2778368"/>
    <lineage>
        <taxon>Bacteria</taxon>
        <taxon>Bacillati</taxon>
        <taxon>Chloroflexota</taxon>
        <taxon>Ktedonobacteria</taxon>
        <taxon>Ktedonobacterales</taxon>
        <taxon>Dictyobacteraceae</taxon>
        <taxon>Dictyobacter</taxon>
    </lineage>
</organism>
<dbReference type="Proteomes" id="UP000635565">
    <property type="component" value="Unassembled WGS sequence"/>
</dbReference>
<feature type="transmembrane region" description="Helical" evidence="1">
    <location>
        <begin position="59"/>
        <end position="78"/>
    </location>
</feature>
<gene>
    <name evidence="2" type="ORF">KSZ_60680</name>
</gene>
<evidence type="ECO:0000256" key="1">
    <source>
        <dbReference type="SAM" id="Phobius"/>
    </source>
</evidence>
<sequence length="144" mass="15982">MRSTLTHSDAGDVQHRQRRPIRRWAAWSYFGFGMLFILCIIIQVFFAGVGILVSGSWMIAHAALGSNLVLLPIVLLALSFAARLPGALKWLTLLLFVLVALQPVLIYVRASAIAILAGLHTVNALAIFTLSLFVNRHIWRLLHT</sequence>
<evidence type="ECO:0000313" key="3">
    <source>
        <dbReference type="Proteomes" id="UP000635565"/>
    </source>
</evidence>
<proteinExistence type="predicted"/>
<feature type="transmembrane region" description="Helical" evidence="1">
    <location>
        <begin position="26"/>
        <end position="53"/>
    </location>
</feature>
<keyword evidence="1" id="KW-0472">Membrane</keyword>
<reference evidence="2 3" key="1">
    <citation type="journal article" date="2021" name="Int. J. Syst. Evol. Microbiol.">
        <title>Reticulibacter mediterranei gen. nov., sp. nov., within the new family Reticulibacteraceae fam. nov., and Ktedonospora formicarum gen. nov., sp. nov., Ktedonobacter robiniae sp. nov., Dictyobacter formicarum sp. nov. and Dictyobacter arantiisoli sp. nov., belonging to the class Ktedonobacteria.</title>
        <authorList>
            <person name="Yabe S."/>
            <person name="Zheng Y."/>
            <person name="Wang C.M."/>
            <person name="Sakai Y."/>
            <person name="Abe K."/>
            <person name="Yokota A."/>
            <person name="Donadio S."/>
            <person name="Cavaletti L."/>
            <person name="Monciardini P."/>
        </authorList>
    </citation>
    <scope>NUCLEOTIDE SEQUENCE [LARGE SCALE GENOMIC DNA]</scope>
    <source>
        <strain evidence="2 3">SOSP1-9</strain>
    </source>
</reference>
<keyword evidence="1" id="KW-0812">Transmembrane</keyword>
<dbReference type="InterPro" id="IPR046192">
    <property type="entry name" value="DUF6220"/>
</dbReference>
<dbReference type="RefSeq" id="WP_201365618.1">
    <property type="nucleotide sequence ID" value="NZ_BNJJ01000021.1"/>
</dbReference>
<evidence type="ECO:0000313" key="2">
    <source>
        <dbReference type="EMBL" id="GHO88062.1"/>
    </source>
</evidence>
<comment type="caution">
    <text evidence="2">The sequence shown here is derived from an EMBL/GenBank/DDBJ whole genome shotgun (WGS) entry which is preliminary data.</text>
</comment>
<feature type="transmembrane region" description="Helical" evidence="1">
    <location>
        <begin position="90"/>
        <end position="108"/>
    </location>
</feature>
<protein>
    <submittedName>
        <fullName evidence="2">Uncharacterized protein</fullName>
    </submittedName>
</protein>
<keyword evidence="3" id="KW-1185">Reference proteome</keyword>
<dbReference type="Pfam" id="PF19728">
    <property type="entry name" value="DUF6220"/>
    <property type="match status" value="1"/>
</dbReference>